<evidence type="ECO:0000256" key="1">
    <source>
        <dbReference type="ARBA" id="ARBA00004141"/>
    </source>
</evidence>
<comment type="caution">
    <text evidence="7">The sequence shown here is derived from an EMBL/GenBank/DDBJ whole genome shotgun (WGS) entry which is preliminary data.</text>
</comment>
<sequence length="785" mass="86338">MAYLTLEAGSGSGLSSTVLVSAGLATAVATVTSVLSICSHLKNYRKPALQRMVIRIMVMVPLYAISSFISLFSLEAGVIIDVLRDIYEAFVIYCFFHLLLIYLGGERSLLILLYGREPKEHAFPVSLFKRELDASDPFTFLFLRRGILQYVQVKPILAAVTLILKALGKYREGAFRVDAGYLYVSIVYNASICLSLYCLAMFWVCVSSDLKPFRPMPKFLCVKGILFFSFWQSICISLLVSVGIIKHIGPYTDVEHISLAITDTLICYEMPLFAIAHSYAFSTSDFTDPSVHHVARMPFLHALRDAFGLLDVIVDARDTLRGGVTYQAYEPAEGGMHQGTGRDRRIRAGLRYAAGGRKKYWLPMPTEESNPTSVPSSGINIISKARRAIEEQNAYAPITEAQASEIVHSESSSSDSDSGHLVVPGAFDVQFESSRSLAIIRFRKSKREDGMYEDARKLMFGDYNYPVVDCSSERAKAKVWDAEEQILRDQRAAAFHPDLGGIVPHRVGKGYGATDAGVGPRGLYGKWADDNDNDGDTESIKSRGELQDGQIRPKPGQKLDIDMREGKRPDIKVGGVDLKWHASSSGSGSGSGKDARLRPEPPQASRSRSHSNTPSRTESPITRSNRALPPDAVDLVVEDKDAAEQAANRERRKGDPALRPGGKRVYKRGYVLEDGRDVEVSVEERERAGSIDQTKVRVQDTHRRSPITTQPTREEQARDQTDDKHGGGPEVKSQRSGDGSEGGQGDVDQVEADTEVTIVRAATPPPHAHVSADAILPEGISNPWA</sequence>
<keyword evidence="4 6" id="KW-0472">Membrane</keyword>
<feature type="compositionally biased region" description="Basic and acidic residues" evidence="5">
    <location>
        <begin position="670"/>
        <end position="703"/>
    </location>
</feature>
<gene>
    <name evidence="7" type="ORF">RDB_LOCUS9600</name>
</gene>
<reference evidence="7" key="1">
    <citation type="submission" date="2021-01" db="EMBL/GenBank/DDBJ databases">
        <authorList>
            <person name="Kaushik A."/>
        </authorList>
    </citation>
    <scope>NUCLEOTIDE SEQUENCE</scope>
    <source>
        <strain evidence="7">AG1-1C</strain>
    </source>
</reference>
<feature type="transmembrane region" description="Helical" evidence="6">
    <location>
        <begin position="147"/>
        <end position="168"/>
    </location>
</feature>
<feature type="compositionally biased region" description="Basic and acidic residues" evidence="5">
    <location>
        <begin position="712"/>
        <end position="735"/>
    </location>
</feature>
<feature type="transmembrane region" description="Helical" evidence="6">
    <location>
        <begin position="225"/>
        <end position="245"/>
    </location>
</feature>
<dbReference type="EMBL" id="CAJMWS010000050">
    <property type="protein sequence ID" value="CAE6349167.1"/>
    <property type="molecule type" value="Genomic_DNA"/>
</dbReference>
<evidence type="ECO:0000256" key="6">
    <source>
        <dbReference type="SAM" id="Phobius"/>
    </source>
</evidence>
<name>A0A8H2ZVU0_9AGAM</name>
<evidence type="ECO:0000256" key="5">
    <source>
        <dbReference type="SAM" id="MobiDB-lite"/>
    </source>
</evidence>
<dbReference type="GO" id="GO:0016020">
    <property type="term" value="C:membrane"/>
    <property type="evidence" value="ECO:0007669"/>
    <property type="project" value="UniProtKB-SubCell"/>
</dbReference>
<feature type="region of interest" description="Disordered" evidence="5">
    <location>
        <begin position="527"/>
        <end position="785"/>
    </location>
</feature>
<dbReference type="Pfam" id="PF03619">
    <property type="entry name" value="Solute_trans_a"/>
    <property type="match status" value="1"/>
</dbReference>
<evidence type="ECO:0000256" key="4">
    <source>
        <dbReference type="ARBA" id="ARBA00023136"/>
    </source>
</evidence>
<feature type="transmembrane region" description="Helical" evidence="6">
    <location>
        <begin position="86"/>
        <end position="104"/>
    </location>
</feature>
<accession>A0A8H2ZVU0</accession>
<evidence type="ECO:0000256" key="2">
    <source>
        <dbReference type="ARBA" id="ARBA00022692"/>
    </source>
</evidence>
<dbReference type="Proteomes" id="UP000663846">
    <property type="component" value="Unassembled WGS sequence"/>
</dbReference>
<feature type="transmembrane region" description="Helical" evidence="6">
    <location>
        <begin position="53"/>
        <end position="74"/>
    </location>
</feature>
<comment type="subcellular location">
    <subcellularLocation>
        <location evidence="1">Membrane</location>
        <topology evidence="1">Multi-pass membrane protein</topology>
    </subcellularLocation>
</comment>
<dbReference type="SMART" id="SM01417">
    <property type="entry name" value="Solute_trans_a"/>
    <property type="match status" value="1"/>
</dbReference>
<evidence type="ECO:0000313" key="8">
    <source>
        <dbReference type="Proteomes" id="UP000663846"/>
    </source>
</evidence>
<keyword evidence="2 6" id="KW-0812">Transmembrane</keyword>
<feature type="transmembrane region" description="Helical" evidence="6">
    <location>
        <begin position="180"/>
        <end position="204"/>
    </location>
</feature>
<evidence type="ECO:0000313" key="7">
    <source>
        <dbReference type="EMBL" id="CAE6349167.1"/>
    </source>
</evidence>
<dbReference type="InterPro" id="IPR005178">
    <property type="entry name" value="Ostalpha/TMEM184C"/>
</dbReference>
<dbReference type="PANTHER" id="PTHR23423">
    <property type="entry name" value="ORGANIC SOLUTE TRANSPORTER-RELATED"/>
    <property type="match status" value="1"/>
</dbReference>
<feature type="compositionally biased region" description="Polar residues" evidence="5">
    <location>
        <begin position="604"/>
        <end position="625"/>
    </location>
</feature>
<proteinExistence type="predicted"/>
<organism evidence="7 8">
    <name type="scientific">Rhizoctonia solani</name>
    <dbReference type="NCBI Taxonomy" id="456999"/>
    <lineage>
        <taxon>Eukaryota</taxon>
        <taxon>Fungi</taxon>
        <taxon>Dikarya</taxon>
        <taxon>Basidiomycota</taxon>
        <taxon>Agaricomycotina</taxon>
        <taxon>Agaricomycetes</taxon>
        <taxon>Cantharellales</taxon>
        <taxon>Ceratobasidiaceae</taxon>
        <taxon>Rhizoctonia</taxon>
    </lineage>
</organism>
<protein>
    <recommendedName>
        <fullName evidence="9">Transmembrane protein 184 homolog C30D11,06c [Schizosaccharomyces pombe 972h-]</fullName>
    </recommendedName>
</protein>
<feature type="transmembrane region" description="Helical" evidence="6">
    <location>
        <begin position="20"/>
        <end position="41"/>
    </location>
</feature>
<evidence type="ECO:0008006" key="9">
    <source>
        <dbReference type="Google" id="ProtNLM"/>
    </source>
</evidence>
<feature type="compositionally biased region" description="Basic and acidic residues" evidence="5">
    <location>
        <begin position="637"/>
        <end position="656"/>
    </location>
</feature>
<keyword evidence="3 6" id="KW-1133">Transmembrane helix</keyword>
<feature type="compositionally biased region" description="Basic and acidic residues" evidence="5">
    <location>
        <begin position="557"/>
        <end position="571"/>
    </location>
</feature>
<dbReference type="AlphaFoldDB" id="A0A8H2ZVU0"/>
<evidence type="ECO:0000256" key="3">
    <source>
        <dbReference type="ARBA" id="ARBA00022989"/>
    </source>
</evidence>